<evidence type="ECO:0000256" key="2">
    <source>
        <dbReference type="ARBA" id="ARBA00022448"/>
    </source>
</evidence>
<keyword evidence="9" id="KW-1185">Reference proteome</keyword>
<feature type="transmembrane region" description="Helical" evidence="6">
    <location>
        <begin position="366"/>
        <end position="387"/>
    </location>
</feature>
<dbReference type="CDD" id="cd17319">
    <property type="entry name" value="MFS_ExuT_GudP_like"/>
    <property type="match status" value="1"/>
</dbReference>
<dbReference type="InterPro" id="IPR020846">
    <property type="entry name" value="MFS_dom"/>
</dbReference>
<feature type="transmembrane region" description="Helical" evidence="6">
    <location>
        <begin position="144"/>
        <end position="162"/>
    </location>
</feature>
<reference evidence="8 9" key="1">
    <citation type="submission" date="2020-04" db="EMBL/GenBank/DDBJ databases">
        <authorList>
            <person name="Zhang R."/>
            <person name="Schippers A."/>
        </authorList>
    </citation>
    <scope>NUCLEOTIDE SEQUENCE [LARGE SCALE GENOMIC DNA]</scope>
    <source>
        <strain evidence="8 9">DSM 109850</strain>
    </source>
</reference>
<evidence type="ECO:0000259" key="7">
    <source>
        <dbReference type="PROSITE" id="PS50850"/>
    </source>
</evidence>
<evidence type="ECO:0000313" key="9">
    <source>
        <dbReference type="Proteomes" id="UP000533476"/>
    </source>
</evidence>
<keyword evidence="5 6" id="KW-0472">Membrane</keyword>
<dbReference type="AlphaFoldDB" id="A0A7Y0L2V3"/>
<dbReference type="PROSITE" id="PS50850">
    <property type="entry name" value="MFS"/>
    <property type="match status" value="1"/>
</dbReference>
<gene>
    <name evidence="8" type="ORF">HIJ39_07885</name>
</gene>
<dbReference type="PANTHER" id="PTHR11662">
    <property type="entry name" value="SOLUTE CARRIER FAMILY 17"/>
    <property type="match status" value="1"/>
</dbReference>
<dbReference type="EMBL" id="JABBVZ010000019">
    <property type="protein sequence ID" value="NMP22272.1"/>
    <property type="molecule type" value="Genomic_DNA"/>
</dbReference>
<feature type="transmembrane region" description="Helical" evidence="6">
    <location>
        <begin position="277"/>
        <end position="295"/>
    </location>
</feature>
<dbReference type="GO" id="GO:0022857">
    <property type="term" value="F:transmembrane transporter activity"/>
    <property type="evidence" value="ECO:0007669"/>
    <property type="project" value="InterPro"/>
</dbReference>
<name>A0A7Y0L2V3_9FIRM</name>
<dbReference type="SUPFAM" id="SSF103473">
    <property type="entry name" value="MFS general substrate transporter"/>
    <property type="match status" value="1"/>
</dbReference>
<evidence type="ECO:0000256" key="5">
    <source>
        <dbReference type="ARBA" id="ARBA00023136"/>
    </source>
</evidence>
<organism evidence="8 9">
    <name type="scientific">Sulfobacillus harzensis</name>
    <dbReference type="NCBI Taxonomy" id="2729629"/>
    <lineage>
        <taxon>Bacteria</taxon>
        <taxon>Bacillati</taxon>
        <taxon>Bacillota</taxon>
        <taxon>Clostridia</taxon>
        <taxon>Eubacteriales</taxon>
        <taxon>Clostridiales Family XVII. Incertae Sedis</taxon>
        <taxon>Sulfobacillus</taxon>
    </lineage>
</organism>
<dbReference type="InterPro" id="IPR036259">
    <property type="entry name" value="MFS_trans_sf"/>
</dbReference>
<comment type="caution">
    <text evidence="8">The sequence shown here is derived from an EMBL/GenBank/DDBJ whole genome shotgun (WGS) entry which is preliminary data.</text>
</comment>
<feature type="transmembrane region" description="Helical" evidence="6">
    <location>
        <begin position="342"/>
        <end position="360"/>
    </location>
</feature>
<evidence type="ECO:0000256" key="4">
    <source>
        <dbReference type="ARBA" id="ARBA00022989"/>
    </source>
</evidence>
<feature type="transmembrane region" description="Helical" evidence="6">
    <location>
        <begin position="203"/>
        <end position="221"/>
    </location>
</feature>
<sequence>MDRSTLSIGNPLIRSSLHLSVAQMGVLLSAFSWSYALAQLPAGGFVDRVGPRRLIAVGMTIWSLAQAASGFVVGLGQFIFARIFLGIGEAPVWPGGARSVNSWHKVRERGRPIGIFNSASTLGPAIASPILTAIMLGIGWRGMFIVMAVLGFIVAAIWYFVYRNPQETQIDTVDQIELRKGDTQETSQVRFIQWLRMFRYKETWGMIFGFFGTVYLLWLYITWLPGYLELARHESIAATGLLSSIPFALGFVGSIVGGLVSDWFAKRGVSPIASRKYPLVAGLFGMAVFTVPAALVHSAVWAVVFISLAEFFGNISSATAWALPTAVAPPNYVASLGGMQNFGGYFGASLAPVVTGLLVAASGGSFVSALIVGALVAVASALVYAILVRKPISGEGLEVPLTRAANHI</sequence>
<accession>A0A7Y0L2V3</accession>
<feature type="transmembrane region" description="Helical" evidence="6">
    <location>
        <begin position="12"/>
        <end position="35"/>
    </location>
</feature>
<dbReference type="GO" id="GO:0005886">
    <property type="term" value="C:plasma membrane"/>
    <property type="evidence" value="ECO:0007669"/>
    <property type="project" value="UniProtKB-SubCell"/>
</dbReference>
<evidence type="ECO:0000313" key="8">
    <source>
        <dbReference type="EMBL" id="NMP22272.1"/>
    </source>
</evidence>
<dbReference type="PANTHER" id="PTHR11662:SF399">
    <property type="entry name" value="FI19708P1-RELATED"/>
    <property type="match status" value="1"/>
</dbReference>
<feature type="transmembrane region" description="Helical" evidence="6">
    <location>
        <begin position="55"/>
        <end position="80"/>
    </location>
</feature>
<comment type="subcellular location">
    <subcellularLocation>
        <location evidence="1">Cell membrane</location>
        <topology evidence="1">Multi-pass membrane protein</topology>
    </subcellularLocation>
</comment>
<feature type="domain" description="Major facilitator superfamily (MFS) profile" evidence="7">
    <location>
        <begin position="1"/>
        <end position="392"/>
    </location>
</feature>
<evidence type="ECO:0000256" key="3">
    <source>
        <dbReference type="ARBA" id="ARBA00022692"/>
    </source>
</evidence>
<dbReference type="InterPro" id="IPR050382">
    <property type="entry name" value="MFS_Na/Anion_cotransporter"/>
</dbReference>
<feature type="transmembrane region" description="Helical" evidence="6">
    <location>
        <begin position="241"/>
        <end position="265"/>
    </location>
</feature>
<keyword evidence="2" id="KW-0813">Transport</keyword>
<feature type="transmembrane region" description="Helical" evidence="6">
    <location>
        <begin position="115"/>
        <end position="138"/>
    </location>
</feature>
<feature type="transmembrane region" description="Helical" evidence="6">
    <location>
        <begin position="301"/>
        <end position="322"/>
    </location>
</feature>
<dbReference type="Proteomes" id="UP000533476">
    <property type="component" value="Unassembled WGS sequence"/>
</dbReference>
<dbReference type="InterPro" id="IPR011701">
    <property type="entry name" value="MFS"/>
</dbReference>
<evidence type="ECO:0000256" key="1">
    <source>
        <dbReference type="ARBA" id="ARBA00004651"/>
    </source>
</evidence>
<dbReference type="Gene3D" id="1.20.1250.20">
    <property type="entry name" value="MFS general substrate transporter like domains"/>
    <property type="match status" value="2"/>
</dbReference>
<keyword evidence="4 6" id="KW-1133">Transmembrane helix</keyword>
<proteinExistence type="predicted"/>
<protein>
    <submittedName>
        <fullName evidence="8">MFS transporter</fullName>
    </submittedName>
</protein>
<dbReference type="Pfam" id="PF07690">
    <property type="entry name" value="MFS_1"/>
    <property type="match status" value="1"/>
</dbReference>
<evidence type="ECO:0000256" key="6">
    <source>
        <dbReference type="SAM" id="Phobius"/>
    </source>
</evidence>
<keyword evidence="3 6" id="KW-0812">Transmembrane</keyword>